<gene>
    <name evidence="2" type="ORF">Pka01_20490</name>
</gene>
<accession>A0A8J3LV67</accession>
<reference evidence="2 3" key="1">
    <citation type="submission" date="2021-01" db="EMBL/GenBank/DDBJ databases">
        <title>Whole genome shotgun sequence of Planotetraspora kaengkrachanensis NBRC 104272.</title>
        <authorList>
            <person name="Komaki H."/>
            <person name="Tamura T."/>
        </authorList>
    </citation>
    <scope>NUCLEOTIDE SEQUENCE [LARGE SCALE GENOMIC DNA]</scope>
    <source>
        <strain evidence="2 3">NBRC 104272</strain>
    </source>
</reference>
<evidence type="ECO:0000313" key="2">
    <source>
        <dbReference type="EMBL" id="GIG78922.1"/>
    </source>
</evidence>
<keyword evidence="3" id="KW-1185">Reference proteome</keyword>
<organism evidence="2 3">
    <name type="scientific">Planotetraspora kaengkrachanensis</name>
    <dbReference type="NCBI Taxonomy" id="575193"/>
    <lineage>
        <taxon>Bacteria</taxon>
        <taxon>Bacillati</taxon>
        <taxon>Actinomycetota</taxon>
        <taxon>Actinomycetes</taxon>
        <taxon>Streptosporangiales</taxon>
        <taxon>Streptosporangiaceae</taxon>
        <taxon>Planotetraspora</taxon>
    </lineage>
</organism>
<feature type="transmembrane region" description="Helical" evidence="1">
    <location>
        <begin position="185"/>
        <end position="205"/>
    </location>
</feature>
<feature type="transmembrane region" description="Helical" evidence="1">
    <location>
        <begin position="159"/>
        <end position="179"/>
    </location>
</feature>
<name>A0A8J3LV67_9ACTN</name>
<comment type="caution">
    <text evidence="2">The sequence shown here is derived from an EMBL/GenBank/DDBJ whole genome shotgun (WGS) entry which is preliminary data.</text>
</comment>
<sequence>MVDSRWRVAAGVACLLVGSVGQLAQYLVTPVLGGDAAAADQIREVAAHLPQMRLALWLDLAVLLVVPAVLYVGAVAGRSRLAAAGTVLAFLTSLGAIVLVAGDALYYEAALRADQAGSAPLVAAYQANGLVSGLLVAYLLGHAVGFILLGIALTRARAVPVWAGVALCVSPVAEIAGQASGTSALAAAGYALLVVAFGACAVALVRTGLPGTGVSAAAGGPVAATTLRAT</sequence>
<proteinExistence type="predicted"/>
<feature type="transmembrane region" description="Helical" evidence="1">
    <location>
        <begin position="54"/>
        <end position="74"/>
    </location>
</feature>
<keyword evidence="1" id="KW-0812">Transmembrane</keyword>
<feature type="transmembrane region" description="Helical" evidence="1">
    <location>
        <begin position="81"/>
        <end position="107"/>
    </location>
</feature>
<dbReference type="EMBL" id="BONV01000006">
    <property type="protein sequence ID" value="GIG78922.1"/>
    <property type="molecule type" value="Genomic_DNA"/>
</dbReference>
<keyword evidence="1" id="KW-1133">Transmembrane helix</keyword>
<dbReference type="AlphaFoldDB" id="A0A8J3LV67"/>
<evidence type="ECO:0008006" key="4">
    <source>
        <dbReference type="Google" id="ProtNLM"/>
    </source>
</evidence>
<keyword evidence="1" id="KW-0472">Membrane</keyword>
<feature type="transmembrane region" description="Helical" evidence="1">
    <location>
        <begin position="127"/>
        <end position="152"/>
    </location>
</feature>
<dbReference type="Proteomes" id="UP000630097">
    <property type="component" value="Unassembled WGS sequence"/>
</dbReference>
<protein>
    <recommendedName>
        <fullName evidence="4">DUF4386 family protein</fullName>
    </recommendedName>
</protein>
<evidence type="ECO:0000256" key="1">
    <source>
        <dbReference type="SAM" id="Phobius"/>
    </source>
</evidence>
<dbReference type="RefSeq" id="WP_203882397.1">
    <property type="nucleotide sequence ID" value="NZ_BAABHH010000009.1"/>
</dbReference>
<evidence type="ECO:0000313" key="3">
    <source>
        <dbReference type="Proteomes" id="UP000630097"/>
    </source>
</evidence>